<name>A0A518FZS6_9BACT</name>
<accession>A0A518FZS6</accession>
<proteinExistence type="predicted"/>
<dbReference type="KEGG" id="ahel:Q31a_01460"/>
<evidence type="ECO:0000313" key="2">
    <source>
        <dbReference type="Proteomes" id="UP000318017"/>
    </source>
</evidence>
<dbReference type="AlphaFoldDB" id="A0A518FZS6"/>
<dbReference type="EMBL" id="CP036298">
    <property type="protein sequence ID" value="QDV21867.1"/>
    <property type="molecule type" value="Genomic_DNA"/>
</dbReference>
<dbReference type="Proteomes" id="UP000318017">
    <property type="component" value="Chromosome"/>
</dbReference>
<reference evidence="1 2" key="1">
    <citation type="submission" date="2019-02" db="EMBL/GenBank/DDBJ databases">
        <title>Deep-cultivation of Planctomycetes and their phenomic and genomic characterization uncovers novel biology.</title>
        <authorList>
            <person name="Wiegand S."/>
            <person name="Jogler M."/>
            <person name="Boedeker C."/>
            <person name="Pinto D."/>
            <person name="Vollmers J."/>
            <person name="Rivas-Marin E."/>
            <person name="Kohn T."/>
            <person name="Peeters S.H."/>
            <person name="Heuer A."/>
            <person name="Rast P."/>
            <person name="Oberbeckmann S."/>
            <person name="Bunk B."/>
            <person name="Jeske O."/>
            <person name="Meyerdierks A."/>
            <person name="Storesund J.E."/>
            <person name="Kallscheuer N."/>
            <person name="Luecker S."/>
            <person name="Lage O.M."/>
            <person name="Pohl T."/>
            <person name="Merkel B.J."/>
            <person name="Hornburger P."/>
            <person name="Mueller R.-W."/>
            <person name="Bruemmer F."/>
            <person name="Labrenz M."/>
            <person name="Spormann A.M."/>
            <person name="Op den Camp H."/>
            <person name="Overmann J."/>
            <person name="Amann R."/>
            <person name="Jetten M.S.M."/>
            <person name="Mascher T."/>
            <person name="Medema M.H."/>
            <person name="Devos D.P."/>
            <person name="Kaster A.-K."/>
            <person name="Ovreas L."/>
            <person name="Rohde M."/>
            <person name="Galperin M.Y."/>
            <person name="Jogler C."/>
        </authorList>
    </citation>
    <scope>NUCLEOTIDE SEQUENCE [LARGE SCALE GENOMIC DNA]</scope>
    <source>
        <strain evidence="1 2">Q31a</strain>
    </source>
</reference>
<gene>
    <name evidence="1" type="ORF">Q31a_01460</name>
</gene>
<organism evidence="1 2">
    <name type="scientific">Aureliella helgolandensis</name>
    <dbReference type="NCBI Taxonomy" id="2527968"/>
    <lineage>
        <taxon>Bacteria</taxon>
        <taxon>Pseudomonadati</taxon>
        <taxon>Planctomycetota</taxon>
        <taxon>Planctomycetia</taxon>
        <taxon>Pirellulales</taxon>
        <taxon>Pirellulaceae</taxon>
        <taxon>Aureliella</taxon>
    </lineage>
</organism>
<evidence type="ECO:0000313" key="1">
    <source>
        <dbReference type="EMBL" id="QDV21867.1"/>
    </source>
</evidence>
<protein>
    <submittedName>
        <fullName evidence="1">Uncharacterized protein</fullName>
    </submittedName>
</protein>
<keyword evidence="2" id="KW-1185">Reference proteome</keyword>
<sequence length="79" mass="8699">MLGQGLCLGSHWAVHLGSCRIYQESPIVRKRCLICEPYSLGDSRVPACVGMLSRQCNSADDFLLIEARQFAEQVGPFGL</sequence>